<evidence type="ECO:0008006" key="3">
    <source>
        <dbReference type="Google" id="ProtNLM"/>
    </source>
</evidence>
<name>A0A7C9MM48_9BACT</name>
<accession>A0A7C9MM48</accession>
<sequence length="309" mass="35543">METENAEQNSLKVDVAINALGRPYQTLLTILSLLKHNSAHIDKFYVIIDADTPPAYHKKFELIKHIKNTAIEFFYPTISYNYYDNVTGVYDDYDARMGIRYQYAWEKTDKKYLFISHNDCVYTGSIIPAMLGQINDHIIIGHLGVCWNCPASWAGCCQRGKYQDYKPNYQEIFDLFQQAQVPDERLFEFRCDKTDFNEKYRQHPWPLPACRVNEWACLVNIGTARGVTVPHGPAVPFGATTYIGDILVDTACEWFHDVNVLGYTGADFPVENYVQHHFGLRSMYARDQYLKRESQALAAIEQGGYLADL</sequence>
<dbReference type="RefSeq" id="WP_160962180.1">
    <property type="nucleotide sequence ID" value="NZ_WVUD01000028.1"/>
</dbReference>
<evidence type="ECO:0000313" key="2">
    <source>
        <dbReference type="Proteomes" id="UP000482487"/>
    </source>
</evidence>
<dbReference type="AlphaFoldDB" id="A0A7C9MM48"/>
<evidence type="ECO:0000313" key="1">
    <source>
        <dbReference type="EMBL" id="MYL84293.1"/>
    </source>
</evidence>
<organism evidence="1 2">
    <name type="scientific">Solidesulfovibrio aerotolerans</name>
    <dbReference type="NCBI Taxonomy" id="295255"/>
    <lineage>
        <taxon>Bacteria</taxon>
        <taxon>Pseudomonadati</taxon>
        <taxon>Thermodesulfobacteriota</taxon>
        <taxon>Desulfovibrionia</taxon>
        <taxon>Desulfovibrionales</taxon>
        <taxon>Desulfovibrionaceae</taxon>
        <taxon>Solidesulfovibrio</taxon>
    </lineage>
</organism>
<gene>
    <name evidence="1" type="ORF">GTA51_14270</name>
</gene>
<comment type="caution">
    <text evidence="1">The sequence shown here is derived from an EMBL/GenBank/DDBJ whole genome shotgun (WGS) entry which is preliminary data.</text>
</comment>
<dbReference type="EMBL" id="WVUD01000028">
    <property type="protein sequence ID" value="MYL84293.1"/>
    <property type="molecule type" value="Genomic_DNA"/>
</dbReference>
<dbReference type="OrthoDB" id="929345at2"/>
<keyword evidence="2" id="KW-1185">Reference proteome</keyword>
<proteinExistence type="predicted"/>
<reference evidence="1 2" key="1">
    <citation type="submission" date="2020-01" db="EMBL/GenBank/DDBJ databases">
        <title>Genome sequence of Desulfovibrio aerotolerans DSM 16695(T).</title>
        <authorList>
            <person name="Karnachuk O."/>
            <person name="Avakyan M."/>
            <person name="Mardanov A."/>
            <person name="Kadnikov V."/>
            <person name="Ravin N."/>
        </authorList>
    </citation>
    <scope>NUCLEOTIDE SEQUENCE [LARGE SCALE GENOMIC DNA]</scope>
    <source>
        <strain evidence="1 2">DSM 16695</strain>
    </source>
</reference>
<protein>
    <recommendedName>
        <fullName evidence="3">Glycosyltransferase family 2 protein</fullName>
    </recommendedName>
</protein>
<dbReference type="Proteomes" id="UP000482487">
    <property type="component" value="Unassembled WGS sequence"/>
</dbReference>